<sequence>MFTMLAFTFLQQLLTLSNVIPSLTFIIVVIFRMEKVNISDAKGQAKVVGTVICIGGSILFTFWKEGFLLKAFVDKLLLHINNELRHGHKDNWIKGSALILNSHTAYSAWLILQGVVTKVYPAPLSLNVLICFFASLQSSVLALFFAGNLSLWRLEWDVQLLTIVYCVTHFLAFNVWFLHE</sequence>
<organism evidence="1 2">
    <name type="scientific">Bauhinia variegata</name>
    <name type="common">Purple orchid tree</name>
    <name type="synonym">Phanera variegata</name>
    <dbReference type="NCBI Taxonomy" id="167791"/>
    <lineage>
        <taxon>Eukaryota</taxon>
        <taxon>Viridiplantae</taxon>
        <taxon>Streptophyta</taxon>
        <taxon>Embryophyta</taxon>
        <taxon>Tracheophyta</taxon>
        <taxon>Spermatophyta</taxon>
        <taxon>Magnoliopsida</taxon>
        <taxon>eudicotyledons</taxon>
        <taxon>Gunneridae</taxon>
        <taxon>Pentapetalae</taxon>
        <taxon>rosids</taxon>
        <taxon>fabids</taxon>
        <taxon>Fabales</taxon>
        <taxon>Fabaceae</taxon>
        <taxon>Cercidoideae</taxon>
        <taxon>Cercideae</taxon>
        <taxon>Bauhiniinae</taxon>
        <taxon>Bauhinia</taxon>
    </lineage>
</organism>
<protein>
    <submittedName>
        <fullName evidence="1">Uncharacterized protein</fullName>
    </submittedName>
</protein>
<gene>
    <name evidence="1" type="ORF">L6164_012439</name>
</gene>
<dbReference type="EMBL" id="CM039430">
    <property type="protein sequence ID" value="KAI4345303.1"/>
    <property type="molecule type" value="Genomic_DNA"/>
</dbReference>
<keyword evidence="2" id="KW-1185">Reference proteome</keyword>
<accession>A0ACB9PA51</accession>
<evidence type="ECO:0000313" key="1">
    <source>
        <dbReference type="EMBL" id="KAI4345303.1"/>
    </source>
</evidence>
<proteinExistence type="predicted"/>
<comment type="caution">
    <text evidence="1">The sequence shown here is derived from an EMBL/GenBank/DDBJ whole genome shotgun (WGS) entry which is preliminary data.</text>
</comment>
<evidence type="ECO:0000313" key="2">
    <source>
        <dbReference type="Proteomes" id="UP000828941"/>
    </source>
</evidence>
<name>A0ACB9PA51_BAUVA</name>
<dbReference type="Proteomes" id="UP000828941">
    <property type="component" value="Chromosome 5"/>
</dbReference>
<reference evidence="1 2" key="1">
    <citation type="journal article" date="2022" name="DNA Res.">
        <title>Chromosomal-level genome assembly of the orchid tree Bauhinia variegata (Leguminosae; Cercidoideae) supports the allotetraploid origin hypothesis of Bauhinia.</title>
        <authorList>
            <person name="Zhong Y."/>
            <person name="Chen Y."/>
            <person name="Zheng D."/>
            <person name="Pang J."/>
            <person name="Liu Y."/>
            <person name="Luo S."/>
            <person name="Meng S."/>
            <person name="Qian L."/>
            <person name="Wei D."/>
            <person name="Dai S."/>
            <person name="Zhou R."/>
        </authorList>
    </citation>
    <scope>NUCLEOTIDE SEQUENCE [LARGE SCALE GENOMIC DNA]</scope>
    <source>
        <strain evidence="1">BV-YZ2020</strain>
    </source>
</reference>